<dbReference type="OrthoDB" id="10011110at2759"/>
<dbReference type="EMBL" id="CAJNON010001236">
    <property type="protein sequence ID" value="CAF1443702.1"/>
    <property type="molecule type" value="Genomic_DNA"/>
</dbReference>
<sequence length="201" mass="23286">MLFPMNIILLTLITSIFAAKDSSTTAIRTYLITNSFNLFKTNEFSVFTSEKNLVYNIKSDLSFPRKLDIIDVSTNQVICRLKNVSDPHRLHNDANFTTLNSTSNEWISGRIIRPFYYLGFKYFIKWDKYNILMKTKFGSFLTTTFEYENHSSILAKSKKRISSLFGTAKYDLQIFSNDLPDIIYFIGVVIKDLDTTFRPNG</sequence>
<evidence type="ECO:0000313" key="4">
    <source>
        <dbReference type="Proteomes" id="UP000663891"/>
    </source>
</evidence>
<gene>
    <name evidence="3" type="ORF">OKA104_LOCUS24787</name>
    <name evidence="2" type="ORF">VCS650_LOCUS39044</name>
</gene>
<reference evidence="2" key="1">
    <citation type="submission" date="2021-02" db="EMBL/GenBank/DDBJ databases">
        <authorList>
            <person name="Nowell W R."/>
        </authorList>
    </citation>
    <scope>NUCLEOTIDE SEQUENCE</scope>
</reference>
<evidence type="ECO:0000313" key="3">
    <source>
        <dbReference type="EMBL" id="CAF3912204.1"/>
    </source>
</evidence>
<protein>
    <submittedName>
        <fullName evidence="2">Uncharacterized protein</fullName>
    </submittedName>
</protein>
<dbReference type="InterPro" id="IPR007612">
    <property type="entry name" value="LOR"/>
</dbReference>
<dbReference type="Pfam" id="PF04525">
    <property type="entry name" value="LOR"/>
    <property type="match status" value="1"/>
</dbReference>
<organism evidence="2 4">
    <name type="scientific">Adineta steineri</name>
    <dbReference type="NCBI Taxonomy" id="433720"/>
    <lineage>
        <taxon>Eukaryota</taxon>
        <taxon>Metazoa</taxon>
        <taxon>Spiralia</taxon>
        <taxon>Gnathifera</taxon>
        <taxon>Rotifera</taxon>
        <taxon>Eurotatoria</taxon>
        <taxon>Bdelloidea</taxon>
        <taxon>Adinetida</taxon>
        <taxon>Adinetidae</taxon>
        <taxon>Adineta</taxon>
    </lineage>
</organism>
<name>A0A815P3H9_9BILA</name>
<dbReference type="Proteomes" id="UP000663891">
    <property type="component" value="Unassembled WGS sequence"/>
</dbReference>
<proteinExistence type="predicted"/>
<dbReference type="Proteomes" id="UP000663881">
    <property type="component" value="Unassembled WGS sequence"/>
</dbReference>
<accession>A0A815P3H9</accession>
<feature type="signal peptide" evidence="1">
    <location>
        <begin position="1"/>
        <end position="18"/>
    </location>
</feature>
<evidence type="ECO:0000313" key="2">
    <source>
        <dbReference type="EMBL" id="CAF1443702.1"/>
    </source>
</evidence>
<dbReference type="EMBL" id="CAJOAY010002019">
    <property type="protein sequence ID" value="CAF3912204.1"/>
    <property type="molecule type" value="Genomic_DNA"/>
</dbReference>
<feature type="chain" id="PRO_5036228474" evidence="1">
    <location>
        <begin position="19"/>
        <end position="201"/>
    </location>
</feature>
<comment type="caution">
    <text evidence="2">The sequence shown here is derived from an EMBL/GenBank/DDBJ whole genome shotgun (WGS) entry which is preliminary data.</text>
</comment>
<dbReference type="AlphaFoldDB" id="A0A815P3H9"/>
<evidence type="ECO:0000256" key="1">
    <source>
        <dbReference type="SAM" id="SignalP"/>
    </source>
</evidence>
<keyword evidence="1" id="KW-0732">Signal</keyword>